<gene>
    <name evidence="1" type="ORF">CJ204_04355</name>
</gene>
<accession>A0A2N6T074</accession>
<comment type="caution">
    <text evidence="1">The sequence shown here is derived from an EMBL/GenBank/DDBJ whole genome shotgun (WGS) entry which is preliminary data.</text>
</comment>
<organism evidence="1 2">
    <name type="scientific">Corynebacterium xerosis</name>
    <dbReference type="NCBI Taxonomy" id="1725"/>
    <lineage>
        <taxon>Bacteria</taxon>
        <taxon>Bacillati</taxon>
        <taxon>Actinomycetota</taxon>
        <taxon>Actinomycetes</taxon>
        <taxon>Mycobacteriales</taxon>
        <taxon>Corynebacteriaceae</taxon>
        <taxon>Corynebacterium</taxon>
    </lineage>
</organism>
<dbReference type="Proteomes" id="UP000235363">
    <property type="component" value="Unassembled WGS sequence"/>
</dbReference>
<dbReference type="PANTHER" id="PTHR42905">
    <property type="entry name" value="PHOSPHOENOLPYRUVATE CARBOXYLASE"/>
    <property type="match status" value="1"/>
</dbReference>
<protein>
    <submittedName>
        <fullName evidence="1">Isocitrate lyase/phosphoenolpyruvate mutase family protein</fullName>
    </submittedName>
</protein>
<keyword evidence="1" id="KW-0456">Lyase</keyword>
<dbReference type="PANTHER" id="PTHR42905:SF16">
    <property type="entry name" value="CARBOXYPHOSPHONOENOLPYRUVATE PHOSPHONOMUTASE-LIKE PROTEIN (AFU_ORTHOLOGUE AFUA_5G07230)"/>
    <property type="match status" value="1"/>
</dbReference>
<dbReference type="GeneID" id="95320118"/>
<dbReference type="EMBL" id="PNHF01000007">
    <property type="protein sequence ID" value="PMC62729.1"/>
    <property type="molecule type" value="Genomic_DNA"/>
</dbReference>
<dbReference type="CDD" id="cd00377">
    <property type="entry name" value="ICL_PEPM"/>
    <property type="match status" value="1"/>
</dbReference>
<reference evidence="1 2" key="1">
    <citation type="submission" date="2017-09" db="EMBL/GenBank/DDBJ databases">
        <title>Bacterial strain isolated from the female urinary microbiota.</title>
        <authorList>
            <person name="Thomas-White K."/>
            <person name="Kumar N."/>
            <person name="Forster S."/>
            <person name="Putonti C."/>
            <person name="Lawley T."/>
            <person name="Wolfe A.J."/>
        </authorList>
    </citation>
    <scope>NUCLEOTIDE SEQUENCE [LARGE SCALE GENOMIC DNA]</scope>
    <source>
        <strain evidence="1 2">UMB0908</strain>
    </source>
</reference>
<evidence type="ECO:0000313" key="1">
    <source>
        <dbReference type="EMBL" id="PMC62729.1"/>
    </source>
</evidence>
<dbReference type="InterPro" id="IPR040442">
    <property type="entry name" value="Pyrv_kinase-like_dom_sf"/>
</dbReference>
<dbReference type="RefSeq" id="WP_060925155.1">
    <property type="nucleotide sequence ID" value="NZ_PNHF01000007.1"/>
</dbReference>
<dbReference type="Pfam" id="PF13714">
    <property type="entry name" value="PEP_mutase"/>
    <property type="match status" value="1"/>
</dbReference>
<evidence type="ECO:0000313" key="2">
    <source>
        <dbReference type="Proteomes" id="UP000235363"/>
    </source>
</evidence>
<keyword evidence="1" id="KW-0670">Pyruvate</keyword>
<dbReference type="STRING" id="1725.WU86_02170"/>
<name>A0A2N6T074_9CORY</name>
<proteinExistence type="predicted"/>
<dbReference type="SUPFAM" id="SSF51621">
    <property type="entry name" value="Phosphoenolpyruvate/pyruvate domain"/>
    <property type="match status" value="1"/>
</dbReference>
<dbReference type="AlphaFoldDB" id="A0A2N6T074"/>
<dbReference type="InterPro" id="IPR015813">
    <property type="entry name" value="Pyrv/PenolPyrv_kinase-like_dom"/>
</dbReference>
<dbReference type="Gene3D" id="3.20.20.60">
    <property type="entry name" value="Phosphoenolpyruvate-binding domains"/>
    <property type="match status" value="1"/>
</dbReference>
<dbReference type="GO" id="GO:0016829">
    <property type="term" value="F:lyase activity"/>
    <property type="evidence" value="ECO:0007669"/>
    <property type="project" value="UniProtKB-KW"/>
</dbReference>
<dbReference type="InterPro" id="IPR039556">
    <property type="entry name" value="ICL/PEPM"/>
</dbReference>
<sequence length="254" mass="26463">MSTTSRFHDLHHLDEPLVLPNAWDHASAMLFAQAGFQAVGTTSLGVAAAMGAPDASGLARDATSALARMLRTLPCPVTIDVEDGFSPDPAEVADFVATLRSDGINLEDGTGGSLSDPARHAEKITAVKERCPALFVNARVDTYWLGEKADVAETLRRAHAYVDAGADGIFIPGNLDLEDLEVLCREIPRPVNALASARHSVPALAGVGVRRVSTGSLLYRAALQTAVDVAANVAGGGLAPSVISYADVDALAIQ</sequence>